<protein>
    <submittedName>
        <fullName evidence="1">Uncharacterized protein</fullName>
    </submittedName>
</protein>
<dbReference type="AlphaFoldDB" id="A0A8I3A3U9"/>
<keyword evidence="2" id="KW-1185">Reference proteome</keyword>
<evidence type="ECO:0000313" key="1">
    <source>
        <dbReference type="EMBL" id="KAG6370808.1"/>
    </source>
</evidence>
<comment type="caution">
    <text evidence="1">The sequence shown here is derived from an EMBL/GenBank/DDBJ whole genome shotgun (WGS) entry which is preliminary data.</text>
</comment>
<dbReference type="EMBL" id="JAGFBS010000044">
    <property type="protein sequence ID" value="KAG6370808.1"/>
    <property type="molecule type" value="Genomic_DNA"/>
</dbReference>
<dbReference type="OrthoDB" id="2688432at2759"/>
<accession>A0A8I3A3U9</accession>
<sequence length="277" mass="32240">MHPSFDFSIPANPSLLYDEPSEQPYPDALTIPPTQAPTQMQAAQIQPQIQLPQLQWPNNQYQTNPFIQCIHFLEEMVTKLKTENTAYKARFSTLQKSYDTLVAQLCRTTGSNTSTSSNTINVLLQQPAQPELPPLPQPKRDDFPLVRFWTHKNWKDWHETAEGQHSKMNDKNHNMRYLEDENGRPLNHTSVMKILECMRGMWHGFRNQKLIDASTTWTSMSLGLKKALRYELAKSHPVTNLGEDEWKIDKLAKDHYPSFKQTWFTNKTEEKEKRATK</sequence>
<reference evidence="1" key="1">
    <citation type="submission" date="2021-03" db="EMBL/GenBank/DDBJ databases">
        <title>Evolutionary innovations through gain and loss of genes in the ectomycorrhizal Boletales.</title>
        <authorList>
            <person name="Wu G."/>
            <person name="Miyauchi S."/>
            <person name="Morin E."/>
            <person name="Yang Z.-L."/>
            <person name="Xu J."/>
            <person name="Martin F.M."/>
        </authorList>
    </citation>
    <scope>NUCLEOTIDE SEQUENCE</scope>
    <source>
        <strain evidence="1">BR01</strain>
    </source>
</reference>
<organism evidence="1 2">
    <name type="scientific">Boletus reticuloceps</name>
    <dbReference type="NCBI Taxonomy" id="495285"/>
    <lineage>
        <taxon>Eukaryota</taxon>
        <taxon>Fungi</taxon>
        <taxon>Dikarya</taxon>
        <taxon>Basidiomycota</taxon>
        <taxon>Agaricomycotina</taxon>
        <taxon>Agaricomycetes</taxon>
        <taxon>Agaricomycetidae</taxon>
        <taxon>Boletales</taxon>
        <taxon>Boletineae</taxon>
        <taxon>Boletaceae</taxon>
        <taxon>Boletoideae</taxon>
        <taxon>Boletus</taxon>
    </lineage>
</organism>
<evidence type="ECO:0000313" key="2">
    <source>
        <dbReference type="Proteomes" id="UP000683000"/>
    </source>
</evidence>
<dbReference type="Proteomes" id="UP000683000">
    <property type="component" value="Unassembled WGS sequence"/>
</dbReference>
<proteinExistence type="predicted"/>
<name>A0A8I3A3U9_9AGAM</name>
<gene>
    <name evidence="1" type="ORF">JVT61DRAFT_11019</name>
</gene>